<dbReference type="Proteomes" id="UP000193884">
    <property type="component" value="Unassembled WGS sequence"/>
</dbReference>
<proteinExistence type="predicted"/>
<protein>
    <submittedName>
        <fullName evidence="1">Uncharacterized protein</fullName>
    </submittedName>
</protein>
<sequence length="69" mass="7532">MRGAHLGIDQDDIRGPIKFDQAIVRVEFASADAAAIDTALLAFFDEVFDKTGYARPEGLNRFPPGPPRS</sequence>
<gene>
    <name evidence="1" type="ORF">BST63_16395</name>
</gene>
<accession>A0ABX3X3V1</accession>
<evidence type="ECO:0000313" key="2">
    <source>
        <dbReference type="Proteomes" id="UP000193884"/>
    </source>
</evidence>
<dbReference type="EMBL" id="NAFK01000160">
    <property type="protein sequence ID" value="OSJ28740.1"/>
    <property type="molecule type" value="Genomic_DNA"/>
</dbReference>
<comment type="caution">
    <text evidence="1">The sequence shown here is derived from an EMBL/GenBank/DDBJ whole genome shotgun (WGS) entry which is preliminary data.</text>
</comment>
<evidence type="ECO:0000313" key="1">
    <source>
        <dbReference type="EMBL" id="OSJ28740.1"/>
    </source>
</evidence>
<dbReference type="RefSeq" id="WP_085384523.1">
    <property type="nucleotide sequence ID" value="NZ_NAFJ01000149.1"/>
</dbReference>
<name>A0ABX3X3V1_9BRAD</name>
<organism evidence="1 2">
    <name type="scientific">Bradyrhizobium canariense</name>
    <dbReference type="NCBI Taxonomy" id="255045"/>
    <lineage>
        <taxon>Bacteria</taxon>
        <taxon>Pseudomonadati</taxon>
        <taxon>Pseudomonadota</taxon>
        <taxon>Alphaproteobacteria</taxon>
        <taxon>Hyphomicrobiales</taxon>
        <taxon>Nitrobacteraceae</taxon>
        <taxon>Bradyrhizobium</taxon>
    </lineage>
</organism>
<reference evidence="1 2" key="1">
    <citation type="submission" date="2017-03" db="EMBL/GenBank/DDBJ databases">
        <title>Whole genome sequences of fourteen strains of Bradyrhizobium canariense and one strain of Bradyrhizobium japonicum isolated from Lupinus (Papilionoideae: Genisteae) species in Algeria.</title>
        <authorList>
            <person name="Crovadore J."/>
            <person name="Chekireb D."/>
            <person name="Brachmann A."/>
            <person name="Chablais R."/>
            <person name="Cochard B."/>
            <person name="Lefort F."/>
        </authorList>
    </citation>
    <scope>NUCLEOTIDE SEQUENCE [LARGE SCALE GENOMIC DNA]</scope>
    <source>
        <strain evidence="1 2">UBMAN05</strain>
    </source>
</reference>
<keyword evidence="2" id="KW-1185">Reference proteome</keyword>